<dbReference type="SUPFAM" id="SSF51445">
    <property type="entry name" value="(Trans)glycosidases"/>
    <property type="match status" value="1"/>
</dbReference>
<evidence type="ECO:0000313" key="1">
    <source>
        <dbReference type="EMBL" id="GAH09534.1"/>
    </source>
</evidence>
<comment type="caution">
    <text evidence="1">The sequence shown here is derived from an EMBL/GenBank/DDBJ whole genome shotgun (WGS) entry which is preliminary data.</text>
</comment>
<name>X1DX97_9ZZZZ</name>
<accession>X1DX97</accession>
<feature type="non-terminal residue" evidence="1">
    <location>
        <position position="126"/>
    </location>
</feature>
<dbReference type="AlphaFoldDB" id="X1DX97"/>
<sequence length="126" mass="15000">MTAKAKDSTRYIDIASDFAYHPYPGWYTSHYFEFHSLPAAPFINEFGAQALPNVETMREMMKEDELWPPRWSLWAYHDFQYEPTFNVAKIDMGSSLEEFIENSQDYQAKLLKYAIENYRKNKYSKV</sequence>
<proteinExistence type="predicted"/>
<gene>
    <name evidence="1" type="ORF">S01H4_59576</name>
</gene>
<reference evidence="1" key="1">
    <citation type="journal article" date="2014" name="Front. Microbiol.">
        <title>High frequency of phylogenetically diverse reductive dehalogenase-homologous genes in deep subseafloor sedimentary metagenomes.</title>
        <authorList>
            <person name="Kawai M."/>
            <person name="Futagami T."/>
            <person name="Toyoda A."/>
            <person name="Takaki Y."/>
            <person name="Nishi S."/>
            <person name="Hori S."/>
            <person name="Arai W."/>
            <person name="Tsubouchi T."/>
            <person name="Morono Y."/>
            <person name="Uchiyama I."/>
            <person name="Ito T."/>
            <person name="Fujiyama A."/>
            <person name="Inagaki F."/>
            <person name="Takami H."/>
        </authorList>
    </citation>
    <scope>NUCLEOTIDE SEQUENCE</scope>
    <source>
        <strain evidence="1">Expedition CK06-06</strain>
    </source>
</reference>
<protein>
    <submittedName>
        <fullName evidence="1">Uncharacterized protein</fullName>
    </submittedName>
</protein>
<dbReference type="Gene3D" id="3.20.20.80">
    <property type="entry name" value="Glycosidases"/>
    <property type="match status" value="1"/>
</dbReference>
<dbReference type="EMBL" id="BART01034961">
    <property type="protein sequence ID" value="GAH09534.1"/>
    <property type="molecule type" value="Genomic_DNA"/>
</dbReference>
<dbReference type="InterPro" id="IPR017853">
    <property type="entry name" value="GH"/>
</dbReference>
<organism evidence="1">
    <name type="scientific">marine sediment metagenome</name>
    <dbReference type="NCBI Taxonomy" id="412755"/>
    <lineage>
        <taxon>unclassified sequences</taxon>
        <taxon>metagenomes</taxon>
        <taxon>ecological metagenomes</taxon>
    </lineage>
</organism>